<proteinExistence type="predicted"/>
<name>A0ABD2XFT1_9HYME</name>
<dbReference type="Proteomes" id="UP001627154">
    <property type="component" value="Unassembled WGS sequence"/>
</dbReference>
<evidence type="ECO:0000313" key="2">
    <source>
        <dbReference type="EMBL" id="KAL3404316.1"/>
    </source>
</evidence>
<feature type="region of interest" description="Disordered" evidence="1">
    <location>
        <begin position="22"/>
        <end position="42"/>
    </location>
</feature>
<sequence length="265" mass="29837">MHNSRCNTSCYTIRSPRKSVYTYNTDNRKEEEEEEERTKKRKPGVGELYSLEREGLLYALEEGEEGARQNDIVHARFARWSATSAAAAAAAHILDRVEVSAAEIDKSVLGAVYSACACVSAEISTYFGTPCKREIKNIARRLRGTSSRGTSERAEKGRRIRSAWSAMRDLSRASYSYTLSATAHTAPADLLRFSSRSSAYLQSVSLMNHAHRVEHDLFFLFQVQRLYGRRDVSIKNESIMHVRHLNRNRGSALSGPIDLIRSISI</sequence>
<dbReference type="AlphaFoldDB" id="A0ABD2XFT1"/>
<dbReference type="EMBL" id="JBJJXI010000026">
    <property type="protein sequence ID" value="KAL3404316.1"/>
    <property type="molecule type" value="Genomic_DNA"/>
</dbReference>
<organism evidence="2 3">
    <name type="scientific">Trichogramma kaykai</name>
    <dbReference type="NCBI Taxonomy" id="54128"/>
    <lineage>
        <taxon>Eukaryota</taxon>
        <taxon>Metazoa</taxon>
        <taxon>Ecdysozoa</taxon>
        <taxon>Arthropoda</taxon>
        <taxon>Hexapoda</taxon>
        <taxon>Insecta</taxon>
        <taxon>Pterygota</taxon>
        <taxon>Neoptera</taxon>
        <taxon>Endopterygota</taxon>
        <taxon>Hymenoptera</taxon>
        <taxon>Apocrita</taxon>
        <taxon>Proctotrupomorpha</taxon>
        <taxon>Chalcidoidea</taxon>
        <taxon>Trichogrammatidae</taxon>
        <taxon>Trichogramma</taxon>
    </lineage>
</organism>
<keyword evidence="3" id="KW-1185">Reference proteome</keyword>
<gene>
    <name evidence="2" type="ORF">TKK_003275</name>
</gene>
<protein>
    <submittedName>
        <fullName evidence="2">Uncharacterized protein</fullName>
    </submittedName>
</protein>
<comment type="caution">
    <text evidence="2">The sequence shown here is derived from an EMBL/GenBank/DDBJ whole genome shotgun (WGS) entry which is preliminary data.</text>
</comment>
<evidence type="ECO:0000313" key="3">
    <source>
        <dbReference type="Proteomes" id="UP001627154"/>
    </source>
</evidence>
<reference evidence="2 3" key="1">
    <citation type="journal article" date="2024" name="bioRxiv">
        <title>A reference genome for Trichogramma kaykai: A tiny desert-dwelling parasitoid wasp with competing sex-ratio distorters.</title>
        <authorList>
            <person name="Culotta J."/>
            <person name="Lindsey A.R."/>
        </authorList>
    </citation>
    <scope>NUCLEOTIDE SEQUENCE [LARGE SCALE GENOMIC DNA]</scope>
    <source>
        <strain evidence="2 3">KSX58</strain>
    </source>
</reference>
<evidence type="ECO:0000256" key="1">
    <source>
        <dbReference type="SAM" id="MobiDB-lite"/>
    </source>
</evidence>
<accession>A0ABD2XFT1</accession>